<dbReference type="EMBL" id="AP024355">
    <property type="protein sequence ID" value="BCR05939.1"/>
    <property type="molecule type" value="Genomic_DNA"/>
</dbReference>
<reference evidence="1 2" key="1">
    <citation type="journal article" date="2016" name="C (Basel)">
        <title>Selective Growth of and Electricity Production by Marine Exoelectrogenic Bacteria in Self-Aggregated Hydrogel of Microbially Reduced Graphene Oxide.</title>
        <authorList>
            <person name="Yoshida N."/>
            <person name="Goto Y."/>
            <person name="Miyata Y."/>
        </authorList>
    </citation>
    <scope>NUCLEOTIDE SEQUENCE [LARGE SCALE GENOMIC DNA]</scope>
    <source>
        <strain evidence="1 2">NIT-T3</strain>
    </source>
</reference>
<evidence type="ECO:0000313" key="1">
    <source>
        <dbReference type="EMBL" id="BCR05939.1"/>
    </source>
</evidence>
<dbReference type="Pfam" id="PF11950">
    <property type="entry name" value="DUF3467"/>
    <property type="match status" value="1"/>
</dbReference>
<evidence type="ECO:0008006" key="3">
    <source>
        <dbReference type="Google" id="ProtNLM"/>
    </source>
</evidence>
<protein>
    <recommendedName>
        <fullName evidence="3">DUF3467 domain-containing protein</fullName>
    </recommendedName>
</protein>
<sequence length="100" mass="11421">MSEKKVKDAKMEIQLDEETAQGVYSNLAVVNHTDAEFTLDFIFVQPQAPRAKVRSRVITSPKHIKRLILALEDNLRKYEQSFGQVSLAAPRLDSELEKIH</sequence>
<proteinExistence type="predicted"/>
<reference evidence="1 2" key="2">
    <citation type="journal article" date="2021" name="Int. J. Syst. Evol. Microbiol.">
        <title>Isolation and Polyphasic Characterization of Desulfuromonas versatilis sp. Nov., an Electrogenic Bacteria Capable of Versatile Metabolism Isolated from a Graphene Oxide-Reducing Enrichment Culture.</title>
        <authorList>
            <person name="Xie L."/>
            <person name="Yoshida N."/>
            <person name="Ishii S."/>
            <person name="Meng L."/>
        </authorList>
    </citation>
    <scope>NUCLEOTIDE SEQUENCE [LARGE SCALE GENOMIC DNA]</scope>
    <source>
        <strain evidence="1 2">NIT-T3</strain>
    </source>
</reference>
<accession>A0ABM8HVB9</accession>
<keyword evidence="2" id="KW-1185">Reference proteome</keyword>
<evidence type="ECO:0000313" key="2">
    <source>
        <dbReference type="Proteomes" id="UP001319827"/>
    </source>
</evidence>
<dbReference type="RefSeq" id="WP_221249328.1">
    <property type="nucleotide sequence ID" value="NZ_AP024355.1"/>
</dbReference>
<organism evidence="1 2">
    <name type="scientific">Desulfuromonas versatilis</name>
    <dbReference type="NCBI Taxonomy" id="2802975"/>
    <lineage>
        <taxon>Bacteria</taxon>
        <taxon>Pseudomonadati</taxon>
        <taxon>Thermodesulfobacteriota</taxon>
        <taxon>Desulfuromonadia</taxon>
        <taxon>Desulfuromonadales</taxon>
        <taxon>Desulfuromonadaceae</taxon>
        <taxon>Desulfuromonas</taxon>
    </lineage>
</organism>
<name>A0ABM8HVB9_9BACT</name>
<dbReference type="Proteomes" id="UP001319827">
    <property type="component" value="Chromosome"/>
</dbReference>
<gene>
    <name evidence="1" type="ORF">DESUT3_30080</name>
</gene>
<dbReference type="InterPro" id="IPR021857">
    <property type="entry name" value="DUF3467"/>
</dbReference>